<dbReference type="InterPro" id="IPR025315">
    <property type="entry name" value="DUF4220"/>
</dbReference>
<evidence type="ECO:0000313" key="4">
    <source>
        <dbReference type="Proteomes" id="UP001231189"/>
    </source>
</evidence>
<feature type="transmembrane region" description="Helical" evidence="1">
    <location>
        <begin position="335"/>
        <end position="357"/>
    </location>
</feature>
<name>A0AAD8QW85_LOLMU</name>
<feature type="domain" description="DUF4220" evidence="2">
    <location>
        <begin position="33"/>
        <end position="412"/>
    </location>
</feature>
<evidence type="ECO:0000313" key="3">
    <source>
        <dbReference type="EMBL" id="KAK1609535.1"/>
    </source>
</evidence>
<organism evidence="3 4">
    <name type="scientific">Lolium multiflorum</name>
    <name type="common">Italian ryegrass</name>
    <name type="synonym">Lolium perenne subsp. multiflorum</name>
    <dbReference type="NCBI Taxonomy" id="4521"/>
    <lineage>
        <taxon>Eukaryota</taxon>
        <taxon>Viridiplantae</taxon>
        <taxon>Streptophyta</taxon>
        <taxon>Embryophyta</taxon>
        <taxon>Tracheophyta</taxon>
        <taxon>Spermatophyta</taxon>
        <taxon>Magnoliopsida</taxon>
        <taxon>Liliopsida</taxon>
        <taxon>Poales</taxon>
        <taxon>Poaceae</taxon>
        <taxon>BOP clade</taxon>
        <taxon>Pooideae</taxon>
        <taxon>Poodae</taxon>
        <taxon>Poeae</taxon>
        <taxon>Poeae Chloroplast Group 2 (Poeae type)</taxon>
        <taxon>Loliodinae</taxon>
        <taxon>Loliinae</taxon>
        <taxon>Lolium</taxon>
    </lineage>
</organism>
<keyword evidence="1" id="KW-1133">Transmembrane helix</keyword>
<feature type="transmembrane region" description="Helical" evidence="1">
    <location>
        <begin position="25"/>
        <end position="46"/>
    </location>
</feature>
<dbReference type="InterPro" id="IPR007658">
    <property type="entry name" value="DUF594"/>
</dbReference>
<dbReference type="Pfam" id="PF04578">
    <property type="entry name" value="DUF594"/>
    <property type="match status" value="1"/>
</dbReference>
<protein>
    <recommendedName>
        <fullName evidence="2">DUF4220 domain-containing protein</fullName>
    </recommendedName>
</protein>
<feature type="transmembrane region" description="Helical" evidence="1">
    <location>
        <begin position="58"/>
        <end position="77"/>
    </location>
</feature>
<keyword evidence="1" id="KW-0472">Membrane</keyword>
<accession>A0AAD8QW85</accession>
<feature type="transmembrane region" description="Helical" evidence="1">
    <location>
        <begin position="301"/>
        <end position="320"/>
    </location>
</feature>
<evidence type="ECO:0000256" key="1">
    <source>
        <dbReference type="SAM" id="Phobius"/>
    </source>
</evidence>
<gene>
    <name evidence="3" type="ORF">QYE76_033208</name>
</gene>
<dbReference type="PANTHER" id="PTHR31325">
    <property type="entry name" value="OS01G0798800 PROTEIN-RELATED"/>
    <property type="match status" value="1"/>
</dbReference>
<evidence type="ECO:0000259" key="2">
    <source>
        <dbReference type="Pfam" id="PF13968"/>
    </source>
</evidence>
<dbReference type="AlphaFoldDB" id="A0AAD8QW85"/>
<proteinExistence type="predicted"/>
<sequence>MSLGVLAQFLLHVLGSLRRRSSSKILHAFVLGAYTLSYLLVSYSLGLMQDSDDYFDEFAVWAVCLLMLLGGTDNLMACKLDDVDNWKSFHMKHLFKGVVVVVIVVLHGGDVPQFQKPLWGILCVNILQSFIRIKSMRMASKSNLLSKNVKPISDYMKGEDKRQPFSAATMKGYKYIVAGEPSLRNHGKEPAVDGPRRDKNITTVEQIYECEGSLLSSRSRRGMRLKDICLSMALSKMLNRRFAGFELGEVKASPMKTSDFVFQGLIAGDNKYERAFRVIEVELGFVYDLYYTRYPFLYQKFRYFALCLPVAMVTFCSWLTNELFKIYKITEARDIPLTATLCLMFVVTFLEAFQLYLHMASDWFKVALIRGYVTGHYLQRSGCFCHMFIGLVLRLKAPRPWVNKLGQYSLLDKYNGTRYGSNCCHFITLFLVDRAKKGRERGNLVKLSIQVKQAIIDSLIRSKGQLTNGARSLEDNGVHGLLSWACAVSDEMLIHSILVWHVATTICKHRLDAELANGGKQIAALSVEDSSAIDIAGPCVQDSSAVASNLSQYCAYLIAFAPDLLPGHSFDSESILDQSIKDARRFPLLQVTKKMEQKCKELLDPSKIIDDNDARVVAQGARLARQLMKIEDMAKRWKVLSDFWAEMMLYVAPCDDGQVRAHLEALARGGEFITHLWALLTHAGVLKRPRLGQRPPDQSKAHCICL</sequence>
<dbReference type="EMBL" id="JAUUTY010000007">
    <property type="protein sequence ID" value="KAK1609535.1"/>
    <property type="molecule type" value="Genomic_DNA"/>
</dbReference>
<keyword evidence="4" id="KW-1185">Reference proteome</keyword>
<dbReference type="Proteomes" id="UP001231189">
    <property type="component" value="Unassembled WGS sequence"/>
</dbReference>
<comment type="caution">
    <text evidence="3">The sequence shown here is derived from an EMBL/GenBank/DDBJ whole genome shotgun (WGS) entry which is preliminary data.</text>
</comment>
<dbReference type="Pfam" id="PF13968">
    <property type="entry name" value="DUF4220"/>
    <property type="match status" value="1"/>
</dbReference>
<keyword evidence="1" id="KW-0812">Transmembrane</keyword>
<reference evidence="3" key="1">
    <citation type="submission" date="2023-07" db="EMBL/GenBank/DDBJ databases">
        <title>A chromosome-level genome assembly of Lolium multiflorum.</title>
        <authorList>
            <person name="Chen Y."/>
            <person name="Copetti D."/>
            <person name="Kolliker R."/>
            <person name="Studer B."/>
        </authorList>
    </citation>
    <scope>NUCLEOTIDE SEQUENCE</scope>
    <source>
        <strain evidence="3">02402/16</strain>
        <tissue evidence="3">Leaf</tissue>
    </source>
</reference>